<name>A0A163K9S5_ABSGL</name>
<feature type="compositionally biased region" description="Low complexity" evidence="1">
    <location>
        <begin position="164"/>
        <end position="175"/>
    </location>
</feature>
<evidence type="ECO:0000313" key="3">
    <source>
        <dbReference type="Proteomes" id="UP000078561"/>
    </source>
</evidence>
<accession>A0A163K9S5</accession>
<feature type="compositionally biased region" description="Polar residues" evidence="1">
    <location>
        <begin position="149"/>
        <end position="162"/>
    </location>
</feature>
<feature type="region of interest" description="Disordered" evidence="1">
    <location>
        <begin position="191"/>
        <end position="214"/>
    </location>
</feature>
<protein>
    <submittedName>
        <fullName evidence="2">Uncharacterized protein</fullName>
    </submittedName>
</protein>
<proteinExistence type="predicted"/>
<gene>
    <name evidence="2" type="primary">ABSGL_11378.1 scaffold 12295</name>
</gene>
<feature type="compositionally biased region" description="Basic and acidic residues" evidence="1">
    <location>
        <begin position="49"/>
        <end position="61"/>
    </location>
</feature>
<feature type="compositionally biased region" description="Low complexity" evidence="1">
    <location>
        <begin position="28"/>
        <end position="41"/>
    </location>
</feature>
<dbReference type="AlphaFoldDB" id="A0A163K9S5"/>
<evidence type="ECO:0000256" key="1">
    <source>
        <dbReference type="SAM" id="MobiDB-lite"/>
    </source>
</evidence>
<dbReference type="EMBL" id="LT554468">
    <property type="protein sequence ID" value="SAM05503.1"/>
    <property type="molecule type" value="Genomic_DNA"/>
</dbReference>
<keyword evidence="3" id="KW-1185">Reference proteome</keyword>
<organism evidence="2">
    <name type="scientific">Absidia glauca</name>
    <name type="common">Pin mould</name>
    <dbReference type="NCBI Taxonomy" id="4829"/>
    <lineage>
        <taxon>Eukaryota</taxon>
        <taxon>Fungi</taxon>
        <taxon>Fungi incertae sedis</taxon>
        <taxon>Mucoromycota</taxon>
        <taxon>Mucoromycotina</taxon>
        <taxon>Mucoromycetes</taxon>
        <taxon>Mucorales</taxon>
        <taxon>Cunninghamellaceae</taxon>
        <taxon>Absidia</taxon>
    </lineage>
</organism>
<feature type="region of interest" description="Disordered" evidence="1">
    <location>
        <begin position="149"/>
        <end position="175"/>
    </location>
</feature>
<reference evidence="2" key="1">
    <citation type="submission" date="2016-04" db="EMBL/GenBank/DDBJ databases">
        <authorList>
            <person name="Evans L.H."/>
            <person name="Alamgir A."/>
            <person name="Owens N."/>
            <person name="Weber N.D."/>
            <person name="Virtaneva K."/>
            <person name="Barbian K."/>
            <person name="Babar A."/>
            <person name="Rosenke K."/>
        </authorList>
    </citation>
    <scope>NUCLEOTIDE SEQUENCE [LARGE SCALE GENOMIC DNA]</scope>
    <source>
        <strain evidence="2">CBS 101.48</strain>
    </source>
</reference>
<evidence type="ECO:0000313" key="2">
    <source>
        <dbReference type="EMBL" id="SAM05503.1"/>
    </source>
</evidence>
<feature type="region of interest" description="Disordered" evidence="1">
    <location>
        <begin position="1"/>
        <end position="69"/>
    </location>
</feature>
<feature type="compositionally biased region" description="Polar residues" evidence="1">
    <location>
        <begin position="1"/>
        <end position="23"/>
    </location>
</feature>
<sequence>MNHSAPSTTCSPPEWSNTINTPSPIFFPSASPTPKLSSTPTKKPPSPVDWHEEMTRDERQTEAAVNNNTTNCTTLTAKKKYAEINKASFTFDGDLTRPELDSLLEKLQQSTLSADTMTSSFLGDLDDDILPEDLFAVLSAATDTLTNFQNEAPPTATASMTPRLQKQLQQESDSQQLRQWLEQLPEVLQQDDTDDADNTPMPLDLDQEPATAQEMKRASFIKVGRQWVSRMKKVAAGTTGNSTITTNKK</sequence>
<dbReference type="InParanoid" id="A0A163K9S5"/>
<dbReference type="OrthoDB" id="2290390at2759"/>
<dbReference type="Proteomes" id="UP000078561">
    <property type="component" value="Unassembled WGS sequence"/>
</dbReference>